<keyword evidence="1" id="KW-0472">Membrane</keyword>
<dbReference type="PANTHER" id="PTHR28008:SF1">
    <property type="entry name" value="DOMAIN PROTEIN, PUTATIVE (AFU_ORTHOLOGUE AFUA_3G10980)-RELATED"/>
    <property type="match status" value="1"/>
</dbReference>
<dbReference type="EMBL" id="CP134145">
    <property type="protein sequence ID" value="WNC72055.1"/>
    <property type="molecule type" value="Genomic_DNA"/>
</dbReference>
<reference evidence="3" key="1">
    <citation type="submission" date="2023-09" db="EMBL/GenBank/DDBJ databases">
        <authorList>
            <person name="Li S."/>
            <person name="Li X."/>
            <person name="Zhang C."/>
            <person name="Zhao Z."/>
        </authorList>
    </citation>
    <scope>NUCLEOTIDE SEQUENCE [LARGE SCALE GENOMIC DNA]</scope>
    <source>
        <strain evidence="3">SQ149</strain>
    </source>
</reference>
<sequence length="131" mass="14967">MKFIAALFFTFLCVVLFMANTGQQSFVMDIKNALPYGDKIGHICMYGSLTLFANYAFKFRYFGNNKMNQYGAVLVLLFSTTEEFSQIFIATRTFSLYDMAANFTGITVFTLLSIYIGKHSQRYNQRLIATS</sequence>
<dbReference type="RefSeq" id="WP_348391175.1">
    <property type="nucleotide sequence ID" value="NZ_CP134145.1"/>
</dbReference>
<proteinExistence type="predicted"/>
<evidence type="ECO:0000313" key="3">
    <source>
        <dbReference type="Proteomes" id="UP001258994"/>
    </source>
</evidence>
<keyword evidence="3" id="KW-1185">Reference proteome</keyword>
<organism evidence="2 3">
    <name type="scientific">Thalassotalea psychrophila</name>
    <dbReference type="NCBI Taxonomy" id="3065647"/>
    <lineage>
        <taxon>Bacteria</taxon>
        <taxon>Pseudomonadati</taxon>
        <taxon>Pseudomonadota</taxon>
        <taxon>Gammaproteobacteria</taxon>
        <taxon>Alteromonadales</taxon>
        <taxon>Colwelliaceae</taxon>
        <taxon>Thalassotalea</taxon>
    </lineage>
</organism>
<gene>
    <name evidence="2" type="ORF">RGQ13_18340</name>
</gene>
<name>A0ABY9TTH2_9GAMM</name>
<accession>A0ABY9TTH2</accession>
<evidence type="ECO:0000256" key="1">
    <source>
        <dbReference type="SAM" id="Phobius"/>
    </source>
</evidence>
<dbReference type="PANTHER" id="PTHR28008">
    <property type="entry name" value="DOMAIN PROTEIN, PUTATIVE (AFU_ORTHOLOGUE AFUA_3G10980)-RELATED"/>
    <property type="match status" value="1"/>
</dbReference>
<feature type="transmembrane region" description="Helical" evidence="1">
    <location>
        <begin position="40"/>
        <end position="57"/>
    </location>
</feature>
<feature type="transmembrane region" description="Helical" evidence="1">
    <location>
        <begin position="69"/>
        <end position="90"/>
    </location>
</feature>
<protein>
    <submittedName>
        <fullName evidence="2">VanZ family protein</fullName>
    </submittedName>
</protein>
<dbReference type="Proteomes" id="UP001258994">
    <property type="component" value="Chromosome"/>
</dbReference>
<keyword evidence="1" id="KW-0812">Transmembrane</keyword>
<evidence type="ECO:0000313" key="2">
    <source>
        <dbReference type="EMBL" id="WNC72055.1"/>
    </source>
</evidence>
<dbReference type="NCBIfam" id="NF037970">
    <property type="entry name" value="vanZ_1"/>
    <property type="match status" value="1"/>
</dbReference>
<feature type="transmembrane region" description="Helical" evidence="1">
    <location>
        <begin position="96"/>
        <end position="116"/>
    </location>
</feature>
<keyword evidence="1" id="KW-1133">Transmembrane helix</keyword>